<organism evidence="1 2">
    <name type="scientific">Chitinophaga horti</name>
    <dbReference type="NCBI Taxonomy" id="2920382"/>
    <lineage>
        <taxon>Bacteria</taxon>
        <taxon>Pseudomonadati</taxon>
        <taxon>Bacteroidota</taxon>
        <taxon>Chitinophagia</taxon>
        <taxon>Chitinophagales</taxon>
        <taxon>Chitinophagaceae</taxon>
        <taxon>Chitinophaga</taxon>
    </lineage>
</organism>
<keyword evidence="2" id="KW-1185">Reference proteome</keyword>
<protein>
    <submittedName>
        <fullName evidence="1">DUF1826 domain-containing protein</fullName>
    </submittedName>
</protein>
<evidence type="ECO:0000313" key="2">
    <source>
        <dbReference type="Proteomes" id="UP001162741"/>
    </source>
</evidence>
<name>A0ABY6J9F3_9BACT</name>
<dbReference type="RefSeq" id="WP_264282777.1">
    <property type="nucleotide sequence ID" value="NZ_CP107006.1"/>
</dbReference>
<dbReference type="Proteomes" id="UP001162741">
    <property type="component" value="Chromosome"/>
</dbReference>
<sequence>MIDLSHGEGQVQLVKSFQELVATPFSGQMNAICWERELAGDFAEIVNKLPLSGNITTVEADELLELQLSERGQLARDILLNDMALLQAHGASPSLNVIKYYDRDDALPFFATDVYSFHVDRSPVPTDTFLCTYHGDSSDILPNSQGVQKVLIPEIRRELRQLYDGPEEGFEAFLSEHFFDLHYQAKPGARPVNLGVGHLWRLAVDHPESAVPPCLHRAPEEKSGVYRLLLIC</sequence>
<dbReference type="EMBL" id="CP107006">
    <property type="protein sequence ID" value="UYQ94967.1"/>
    <property type="molecule type" value="Genomic_DNA"/>
</dbReference>
<gene>
    <name evidence="1" type="ORF">MKQ68_07650</name>
</gene>
<proteinExistence type="predicted"/>
<reference evidence="1" key="1">
    <citation type="submission" date="2022-10" db="EMBL/GenBank/DDBJ databases">
        <title>Chitinophaga sp. nov., isolated from soil.</title>
        <authorList>
            <person name="Jeon C.O."/>
        </authorList>
    </citation>
    <scope>NUCLEOTIDE SEQUENCE</scope>
    <source>
        <strain evidence="1">R8</strain>
    </source>
</reference>
<evidence type="ECO:0000313" key="1">
    <source>
        <dbReference type="EMBL" id="UYQ94967.1"/>
    </source>
</evidence>
<accession>A0ABY6J9F3</accession>